<comment type="caution">
    <text evidence="1">The sequence shown here is derived from an EMBL/GenBank/DDBJ whole genome shotgun (WGS) entry which is preliminary data.</text>
</comment>
<evidence type="ECO:0000313" key="2">
    <source>
        <dbReference type="Proteomes" id="UP001054945"/>
    </source>
</evidence>
<organism evidence="1 2">
    <name type="scientific">Caerostris extrusa</name>
    <name type="common">Bark spider</name>
    <name type="synonym">Caerostris bankana</name>
    <dbReference type="NCBI Taxonomy" id="172846"/>
    <lineage>
        <taxon>Eukaryota</taxon>
        <taxon>Metazoa</taxon>
        <taxon>Ecdysozoa</taxon>
        <taxon>Arthropoda</taxon>
        <taxon>Chelicerata</taxon>
        <taxon>Arachnida</taxon>
        <taxon>Araneae</taxon>
        <taxon>Araneomorphae</taxon>
        <taxon>Entelegynae</taxon>
        <taxon>Araneoidea</taxon>
        <taxon>Araneidae</taxon>
        <taxon>Caerostris</taxon>
    </lineage>
</organism>
<evidence type="ECO:0000313" key="1">
    <source>
        <dbReference type="EMBL" id="GIX75218.1"/>
    </source>
</evidence>
<gene>
    <name evidence="1" type="ORF">CEXT_516021</name>
</gene>
<dbReference type="Proteomes" id="UP001054945">
    <property type="component" value="Unassembled WGS sequence"/>
</dbReference>
<name>A0AAV4MSD9_CAEEX</name>
<dbReference type="EMBL" id="BPLR01020149">
    <property type="protein sequence ID" value="GIX75218.1"/>
    <property type="molecule type" value="Genomic_DNA"/>
</dbReference>
<sequence length="98" mass="11525">MMSKKMWLRGKIENDKKRECSDLFLLSSLPLLQEKKIKEKGSLSIVIGRGFLYNSIRIQNSINPRLIRNGLRAERVWWEKNGLKMNVFLDVSFGDKRI</sequence>
<reference evidence="1 2" key="1">
    <citation type="submission" date="2021-06" db="EMBL/GenBank/DDBJ databases">
        <title>Caerostris extrusa draft genome.</title>
        <authorList>
            <person name="Kono N."/>
            <person name="Arakawa K."/>
        </authorList>
    </citation>
    <scope>NUCLEOTIDE SEQUENCE [LARGE SCALE GENOMIC DNA]</scope>
</reference>
<protein>
    <submittedName>
        <fullName evidence="1">Uncharacterized protein</fullName>
    </submittedName>
</protein>
<accession>A0AAV4MSD9</accession>
<proteinExistence type="predicted"/>
<dbReference type="AlphaFoldDB" id="A0AAV4MSD9"/>
<keyword evidence="2" id="KW-1185">Reference proteome</keyword>